<dbReference type="Proteomes" id="UP001057580">
    <property type="component" value="Chromosome"/>
</dbReference>
<gene>
    <name evidence="1" type="ORF">N0B31_19690</name>
</gene>
<dbReference type="GeneID" id="74944694"/>
<protein>
    <submittedName>
        <fullName evidence="1">Metal-dependent hydrolase</fullName>
    </submittedName>
</protein>
<dbReference type="InterPro" id="IPR007404">
    <property type="entry name" value="YdjM-like"/>
</dbReference>
<dbReference type="EMBL" id="CP104003">
    <property type="protein sequence ID" value="UWM54327.1"/>
    <property type="molecule type" value="Genomic_DNA"/>
</dbReference>
<keyword evidence="2" id="KW-1185">Reference proteome</keyword>
<dbReference type="AlphaFoldDB" id="A0A9E7R2A5"/>
<dbReference type="RefSeq" id="WP_260593347.1">
    <property type="nucleotide sequence ID" value="NZ_CP104003.1"/>
</dbReference>
<accession>A0A9E7R2A5</accession>
<evidence type="ECO:0000313" key="1">
    <source>
        <dbReference type="EMBL" id="UWM54327.1"/>
    </source>
</evidence>
<sequence length="194" mass="20772">MWPWEHLAVGYLCLSIGVRALRERPPTGPEAIVLGAGTQFPDLVDKPLSWGLGVFPTGYAVGHSALVALPVGTLLLWGARRAGHPVAGGAFVLGYWSHLAGDVLNPLRAGYTPELGRVLWPLVEGDPYGSDIGLRRVLVYLARFPGDVATLDPSSPELLYLLVPLPAMLLWVADGAPGPGVLVRVVYPRRGTER</sequence>
<dbReference type="Pfam" id="PF04307">
    <property type="entry name" value="YdjM"/>
    <property type="match status" value="1"/>
</dbReference>
<proteinExistence type="predicted"/>
<evidence type="ECO:0000313" key="2">
    <source>
        <dbReference type="Proteomes" id="UP001057580"/>
    </source>
</evidence>
<keyword evidence="1" id="KW-0378">Hydrolase</keyword>
<organism evidence="1 2">
    <name type="scientific">Salinirubellus salinus</name>
    <dbReference type="NCBI Taxonomy" id="1364945"/>
    <lineage>
        <taxon>Archaea</taxon>
        <taxon>Methanobacteriati</taxon>
        <taxon>Methanobacteriota</taxon>
        <taxon>Stenosarchaea group</taxon>
        <taxon>Halobacteria</taxon>
        <taxon>Halobacteriales</taxon>
        <taxon>Natronomonadaceae</taxon>
        <taxon>Salinirubellus</taxon>
    </lineage>
</organism>
<reference evidence="1" key="1">
    <citation type="submission" date="2022-09" db="EMBL/GenBank/DDBJ databases">
        <title>Diverse halophilic archaea isolated from saline environments.</title>
        <authorList>
            <person name="Cui H.-L."/>
        </authorList>
    </citation>
    <scope>NUCLEOTIDE SEQUENCE</scope>
    <source>
        <strain evidence="1">ZS-35-S2</strain>
    </source>
</reference>
<dbReference type="KEGG" id="ssai:N0B31_19690"/>
<dbReference type="GO" id="GO:0016787">
    <property type="term" value="F:hydrolase activity"/>
    <property type="evidence" value="ECO:0007669"/>
    <property type="project" value="UniProtKB-KW"/>
</dbReference>
<name>A0A9E7R2A5_9EURY</name>